<dbReference type="EMBL" id="JAQIZT010000014">
    <property type="protein sequence ID" value="KAJ6972270.1"/>
    <property type="molecule type" value="Genomic_DNA"/>
</dbReference>
<comment type="caution">
    <text evidence="1">The sequence shown here is derived from an EMBL/GenBank/DDBJ whole genome shotgun (WGS) entry which is preliminary data.</text>
</comment>
<dbReference type="AlphaFoldDB" id="A0AAD6LS28"/>
<keyword evidence="2" id="KW-1185">Reference proteome</keyword>
<dbReference type="Proteomes" id="UP001164929">
    <property type="component" value="Chromosome 14"/>
</dbReference>
<accession>A0AAD6LS28</accession>
<organism evidence="1 2">
    <name type="scientific">Populus alba x Populus x berolinensis</name>
    <dbReference type="NCBI Taxonomy" id="444605"/>
    <lineage>
        <taxon>Eukaryota</taxon>
        <taxon>Viridiplantae</taxon>
        <taxon>Streptophyta</taxon>
        <taxon>Embryophyta</taxon>
        <taxon>Tracheophyta</taxon>
        <taxon>Spermatophyta</taxon>
        <taxon>Magnoliopsida</taxon>
        <taxon>eudicotyledons</taxon>
        <taxon>Gunneridae</taxon>
        <taxon>Pentapetalae</taxon>
        <taxon>rosids</taxon>
        <taxon>fabids</taxon>
        <taxon>Malpighiales</taxon>
        <taxon>Salicaceae</taxon>
        <taxon>Saliceae</taxon>
        <taxon>Populus</taxon>
    </lineage>
</organism>
<gene>
    <name evidence="1" type="ORF">NC653_032749</name>
</gene>
<proteinExistence type="predicted"/>
<reference evidence="1" key="1">
    <citation type="journal article" date="2023" name="Mol. Ecol. Resour.">
        <title>Chromosome-level genome assembly of a triploid poplar Populus alba 'Berolinensis'.</title>
        <authorList>
            <person name="Chen S."/>
            <person name="Yu Y."/>
            <person name="Wang X."/>
            <person name="Wang S."/>
            <person name="Zhang T."/>
            <person name="Zhou Y."/>
            <person name="He R."/>
            <person name="Meng N."/>
            <person name="Wang Y."/>
            <person name="Liu W."/>
            <person name="Liu Z."/>
            <person name="Liu J."/>
            <person name="Guo Q."/>
            <person name="Huang H."/>
            <person name="Sederoff R.R."/>
            <person name="Wang G."/>
            <person name="Qu G."/>
            <person name="Chen S."/>
        </authorList>
    </citation>
    <scope>NUCLEOTIDE SEQUENCE</scope>
    <source>
        <strain evidence="1">SC-2020</strain>
    </source>
</reference>
<protein>
    <submittedName>
        <fullName evidence="1">Uncharacterized protein</fullName>
    </submittedName>
</protein>
<evidence type="ECO:0000313" key="1">
    <source>
        <dbReference type="EMBL" id="KAJ6972270.1"/>
    </source>
</evidence>
<sequence length="57" mass="6486">MASLMDLLELTEKPAIVVSRRHGKLKIEDLRLFIDEGVVSGRLFLPTGDKQHLYFTS</sequence>
<name>A0AAD6LS28_9ROSI</name>
<evidence type="ECO:0000313" key="2">
    <source>
        <dbReference type="Proteomes" id="UP001164929"/>
    </source>
</evidence>